<accession>K1SRY9</accession>
<sequence>DKASKYQDAEDAVKQLEKAAAKAAKALEKAPEDEKLKLAAENAQKAFELAKSGEKVPETFKDFVEKWVYSCEDQSALLDKLGGSRLMRLKNEPHLGYSTTH</sequence>
<dbReference type="Gene3D" id="3.40.1080.10">
    <property type="entry name" value="Glutaconate Coenzyme A-transferase"/>
    <property type="match status" value="1"/>
</dbReference>
<evidence type="ECO:0000313" key="1">
    <source>
        <dbReference type="EMBL" id="EKC56560.1"/>
    </source>
</evidence>
<name>K1SRY9_9ZZZZ</name>
<comment type="caution">
    <text evidence="1">The sequence shown here is derived from an EMBL/GenBank/DDBJ whole genome shotgun (WGS) entry which is preliminary data.</text>
</comment>
<dbReference type="AlphaFoldDB" id="K1SRY9"/>
<feature type="non-terminal residue" evidence="1">
    <location>
        <position position="1"/>
    </location>
</feature>
<organism evidence="1">
    <name type="scientific">human gut metagenome</name>
    <dbReference type="NCBI Taxonomy" id="408170"/>
    <lineage>
        <taxon>unclassified sequences</taxon>
        <taxon>metagenomes</taxon>
        <taxon>organismal metagenomes</taxon>
    </lineage>
</organism>
<dbReference type="EMBL" id="AJWZ01007561">
    <property type="protein sequence ID" value="EKC56560.1"/>
    <property type="molecule type" value="Genomic_DNA"/>
</dbReference>
<gene>
    <name evidence="1" type="ORF">OBE_10999</name>
</gene>
<proteinExistence type="predicted"/>
<protein>
    <submittedName>
        <fullName evidence="1">Uncharacterized protein</fullName>
    </submittedName>
</protein>
<reference evidence="1" key="1">
    <citation type="journal article" date="2013" name="Environ. Microbiol.">
        <title>Microbiota from the distal guts of lean and obese adolescents exhibit partial functional redundancy besides clear differences in community structure.</title>
        <authorList>
            <person name="Ferrer M."/>
            <person name="Ruiz A."/>
            <person name="Lanza F."/>
            <person name="Haange S.B."/>
            <person name="Oberbach A."/>
            <person name="Till H."/>
            <person name="Bargiela R."/>
            <person name="Campoy C."/>
            <person name="Segura M.T."/>
            <person name="Richter M."/>
            <person name="von Bergen M."/>
            <person name="Seifert J."/>
            <person name="Suarez A."/>
        </authorList>
    </citation>
    <scope>NUCLEOTIDE SEQUENCE</scope>
</reference>